<protein>
    <submittedName>
        <fullName evidence="1">Uncharacterized protein</fullName>
    </submittedName>
</protein>
<accession>A0A653AXK8</accession>
<name>A0A653AXK8_ECTOL</name>
<dbReference type="EMBL" id="LR130779">
    <property type="protein sequence ID" value="VDN61091.1"/>
    <property type="molecule type" value="Genomic_DNA"/>
</dbReference>
<gene>
    <name evidence="1" type="ORF">POT9AD_0095</name>
</gene>
<organism evidence="1">
    <name type="scientific">Ectopseudomonas oleovorans</name>
    <name type="common">Pseudomonas oleovorans</name>
    <dbReference type="NCBI Taxonomy" id="301"/>
    <lineage>
        <taxon>Bacteria</taxon>
        <taxon>Pseudomonadati</taxon>
        <taxon>Pseudomonadota</taxon>
        <taxon>Gammaproteobacteria</taxon>
        <taxon>Pseudomonadales</taxon>
        <taxon>Pseudomonadaceae</taxon>
        <taxon>Ectopseudomonas</taxon>
    </lineage>
</organism>
<reference evidence="1" key="1">
    <citation type="submission" date="2018-11" db="EMBL/GenBank/DDBJ databases">
        <authorList>
            <consortium name="Genoscope - CEA"/>
            <person name="William W."/>
        </authorList>
    </citation>
    <scope>NUCLEOTIDE SEQUENCE [LARGE SCALE GENOMIC DNA]</scope>
    <source>
        <strain evidence="1">T9AD</strain>
    </source>
</reference>
<evidence type="ECO:0000313" key="1">
    <source>
        <dbReference type="EMBL" id="VDN61091.1"/>
    </source>
</evidence>
<proteinExistence type="predicted"/>
<dbReference type="AlphaFoldDB" id="A0A653AXK8"/>
<sequence>MRFSWFLASVLTLAGDAVSQTLNAIPDGRRGSPGNFLETQMQSDGKLLFTFWTTGGGGHVCRLHGLAVPTESGVFVFREAGSKCVFHLFAESDALRTEDVGEQCREESCGPRNVFGSMRWPLNQTLPLTDEIRPTW</sequence>